<gene>
    <name evidence="2" type="ORF">BGCPKDLD_1486</name>
</gene>
<evidence type="ECO:0000313" key="2">
    <source>
        <dbReference type="EMBL" id="GJE74912.1"/>
    </source>
</evidence>
<dbReference type="InterPro" id="IPR012909">
    <property type="entry name" value="PHA_DNA-bd_N"/>
</dbReference>
<sequence length="65" mass="7435">MSGKKSSPIHHLKRYAGCRLFDPENRVYLSAEDLERLIRQGIRVSVREVETGQDVTDAVVRPNLQ</sequence>
<accession>A0ABQ4UV89</accession>
<organism evidence="2 3">
    <name type="scientific">Methylorubrum suomiense</name>
    <dbReference type="NCBI Taxonomy" id="144191"/>
    <lineage>
        <taxon>Bacteria</taxon>
        <taxon>Pseudomonadati</taxon>
        <taxon>Pseudomonadota</taxon>
        <taxon>Alphaproteobacteria</taxon>
        <taxon>Hyphomicrobiales</taxon>
        <taxon>Methylobacteriaceae</taxon>
        <taxon>Methylorubrum</taxon>
    </lineage>
</organism>
<reference evidence="2" key="1">
    <citation type="journal article" date="2021" name="Front. Microbiol.">
        <title>Comprehensive Comparative Genomics and Phenotyping of Methylobacterium Species.</title>
        <authorList>
            <person name="Alessa O."/>
            <person name="Ogura Y."/>
            <person name="Fujitani Y."/>
            <person name="Takami H."/>
            <person name="Hayashi T."/>
            <person name="Sahin N."/>
            <person name="Tani A."/>
        </authorList>
    </citation>
    <scope>NUCLEOTIDE SEQUENCE</scope>
    <source>
        <strain evidence="2">DSM 14458</strain>
    </source>
</reference>
<evidence type="ECO:0000259" key="1">
    <source>
        <dbReference type="Pfam" id="PF07879"/>
    </source>
</evidence>
<protein>
    <recommendedName>
        <fullName evidence="1">PHA accumulation regulator DNA-binding N-terminal domain-containing protein</fullName>
    </recommendedName>
</protein>
<reference evidence="2" key="2">
    <citation type="submission" date="2021-08" db="EMBL/GenBank/DDBJ databases">
        <authorList>
            <person name="Tani A."/>
            <person name="Ola A."/>
            <person name="Ogura Y."/>
            <person name="Katsura K."/>
            <person name="Hayashi T."/>
        </authorList>
    </citation>
    <scope>NUCLEOTIDE SEQUENCE</scope>
    <source>
        <strain evidence="2">DSM 14458</strain>
    </source>
</reference>
<comment type="caution">
    <text evidence="2">The sequence shown here is derived from an EMBL/GenBank/DDBJ whole genome shotgun (WGS) entry which is preliminary data.</text>
</comment>
<dbReference type="RefSeq" id="WP_012452083.1">
    <property type="nucleotide sequence ID" value="NZ_BPRE01000004.1"/>
</dbReference>
<dbReference type="Proteomes" id="UP001055093">
    <property type="component" value="Unassembled WGS sequence"/>
</dbReference>
<dbReference type="Pfam" id="PF07879">
    <property type="entry name" value="PHB_acc_N"/>
    <property type="match status" value="1"/>
</dbReference>
<name>A0ABQ4UV89_9HYPH</name>
<feature type="domain" description="PHA accumulation regulator DNA-binding N-terminal" evidence="1">
    <location>
        <begin position="12"/>
        <end position="59"/>
    </location>
</feature>
<evidence type="ECO:0000313" key="3">
    <source>
        <dbReference type="Proteomes" id="UP001055093"/>
    </source>
</evidence>
<dbReference type="EMBL" id="BPRE01000004">
    <property type="protein sequence ID" value="GJE74912.1"/>
    <property type="molecule type" value="Genomic_DNA"/>
</dbReference>
<keyword evidence="3" id="KW-1185">Reference proteome</keyword>
<proteinExistence type="predicted"/>